<evidence type="ECO:0000256" key="6">
    <source>
        <dbReference type="ARBA" id="ARBA00022679"/>
    </source>
</evidence>
<dbReference type="PROSITE" id="PS50109">
    <property type="entry name" value="HIS_KIN"/>
    <property type="match status" value="1"/>
</dbReference>
<evidence type="ECO:0000256" key="5">
    <source>
        <dbReference type="ARBA" id="ARBA00022553"/>
    </source>
</evidence>
<dbReference type="EC" id="2.7.13.3" evidence="3"/>
<evidence type="ECO:0000256" key="9">
    <source>
        <dbReference type="ARBA" id="ARBA00022840"/>
    </source>
</evidence>
<evidence type="ECO:0000256" key="8">
    <source>
        <dbReference type="ARBA" id="ARBA00022777"/>
    </source>
</evidence>
<dbReference type="Pfam" id="PF00512">
    <property type="entry name" value="HisKA"/>
    <property type="match status" value="1"/>
</dbReference>
<evidence type="ECO:0000259" key="12">
    <source>
        <dbReference type="PROSITE" id="PS50109"/>
    </source>
</evidence>
<dbReference type="SUPFAM" id="SSF55874">
    <property type="entry name" value="ATPase domain of HSP90 chaperone/DNA topoisomerase II/histidine kinase"/>
    <property type="match status" value="1"/>
</dbReference>
<accession>A0A7Y9S403</accession>
<keyword evidence="14" id="KW-1185">Reference proteome</keyword>
<dbReference type="Pfam" id="PF02518">
    <property type="entry name" value="HATPase_c"/>
    <property type="match status" value="1"/>
</dbReference>
<dbReference type="Proteomes" id="UP000540656">
    <property type="component" value="Unassembled WGS sequence"/>
</dbReference>
<comment type="caution">
    <text evidence="13">The sequence shown here is derived from an EMBL/GenBank/DDBJ whole genome shotgun (WGS) entry which is preliminary data.</text>
</comment>
<dbReference type="FunFam" id="3.30.565.10:FF:000023">
    <property type="entry name" value="PAS domain-containing sensor histidine kinase"/>
    <property type="match status" value="1"/>
</dbReference>
<dbReference type="InterPro" id="IPR003661">
    <property type="entry name" value="HisK_dim/P_dom"/>
</dbReference>
<evidence type="ECO:0000256" key="1">
    <source>
        <dbReference type="ARBA" id="ARBA00000085"/>
    </source>
</evidence>
<evidence type="ECO:0000313" key="13">
    <source>
        <dbReference type="EMBL" id="NYG59693.1"/>
    </source>
</evidence>
<reference evidence="13 14" key="1">
    <citation type="submission" date="2020-07" db="EMBL/GenBank/DDBJ databases">
        <title>Sequencing the genomes of 1000 actinobacteria strains.</title>
        <authorList>
            <person name="Klenk H.-P."/>
        </authorList>
    </citation>
    <scope>NUCLEOTIDE SEQUENCE [LARGE SCALE GENOMIC DNA]</scope>
    <source>
        <strain evidence="13 14">DSM 23819</strain>
    </source>
</reference>
<dbReference type="SUPFAM" id="SSF55781">
    <property type="entry name" value="GAF domain-like"/>
    <property type="match status" value="2"/>
</dbReference>
<keyword evidence="9" id="KW-0067">ATP-binding</keyword>
<dbReference type="InterPro" id="IPR036890">
    <property type="entry name" value="HATPase_C_sf"/>
</dbReference>
<dbReference type="SUPFAM" id="SSF47384">
    <property type="entry name" value="Homodimeric domain of signal transducing histidine kinase"/>
    <property type="match status" value="1"/>
</dbReference>
<dbReference type="InterPro" id="IPR003594">
    <property type="entry name" value="HATPase_dom"/>
</dbReference>
<keyword evidence="7" id="KW-0547">Nucleotide-binding</keyword>
<evidence type="ECO:0000256" key="10">
    <source>
        <dbReference type="ARBA" id="ARBA00023012"/>
    </source>
</evidence>
<gene>
    <name evidence="13" type="ORF">BJ980_002616</name>
</gene>
<dbReference type="PRINTS" id="PR00344">
    <property type="entry name" value="BCTRLSENSOR"/>
</dbReference>
<dbReference type="InterPro" id="IPR029016">
    <property type="entry name" value="GAF-like_dom_sf"/>
</dbReference>
<dbReference type="InterPro" id="IPR003018">
    <property type="entry name" value="GAF"/>
</dbReference>
<comment type="subcellular location">
    <subcellularLocation>
        <location evidence="2">Cell membrane</location>
    </subcellularLocation>
</comment>
<evidence type="ECO:0000313" key="14">
    <source>
        <dbReference type="Proteomes" id="UP000540656"/>
    </source>
</evidence>
<keyword evidence="11" id="KW-0472">Membrane</keyword>
<dbReference type="InterPro" id="IPR050736">
    <property type="entry name" value="Sensor_HK_Regulatory"/>
</dbReference>
<dbReference type="CDD" id="cd00082">
    <property type="entry name" value="HisKA"/>
    <property type="match status" value="1"/>
</dbReference>
<dbReference type="AlphaFoldDB" id="A0A7Y9S403"/>
<name>A0A7Y9S403_9ACTN</name>
<dbReference type="PANTHER" id="PTHR43711">
    <property type="entry name" value="TWO-COMPONENT HISTIDINE KINASE"/>
    <property type="match status" value="1"/>
</dbReference>
<dbReference type="InterPro" id="IPR004358">
    <property type="entry name" value="Sig_transdc_His_kin-like_C"/>
</dbReference>
<dbReference type="Gene3D" id="3.30.565.10">
    <property type="entry name" value="Histidine kinase-like ATPase, C-terminal domain"/>
    <property type="match status" value="1"/>
</dbReference>
<comment type="catalytic activity">
    <reaction evidence="1">
        <text>ATP + protein L-histidine = ADP + protein N-phospho-L-histidine.</text>
        <dbReference type="EC" id="2.7.13.3"/>
    </reaction>
</comment>
<evidence type="ECO:0000256" key="7">
    <source>
        <dbReference type="ARBA" id="ARBA00022741"/>
    </source>
</evidence>
<protein>
    <recommendedName>
        <fullName evidence="3">histidine kinase</fullName>
        <ecNumber evidence="3">2.7.13.3</ecNumber>
    </recommendedName>
</protein>
<keyword evidence="5" id="KW-0597">Phosphoprotein</keyword>
<sequence>MTPRDNSEGRSEPDFYRILIGAWAATDLEASLKVIAQGVCDVAGFGVSGLSVLRDSGQLEMVAVAGDPAAEKLLLGTFRPVSELEKDVADSIPWGNSLRFVPHEAVVGREDDLGWVADFEPLDHPDAWLPLNLLFALLHDVEGNLVGSMSVDLPVDGMLPNAERLRLLSRYVNQAAQAVAALLERDRAADHVRLARASRTIVQRASGVFSLDQLIETIQPSIAEGFRAQGMWLQAFDNFGRGRDAIYSTDDREIDLPDWLREVAHDTAEIACERNEIVFISENRPDQVRHQPSHDQAVVFLSTINVETAMLVPLSAGDECMGMLVLCRNPGSPEWNNAEAQWAADLGRDLGRAVFNVRTAERDQQLLAELRALDSYKSQLISTVSHEFKNPLTGILGHLELLEDADVDAEVRRSLDVISRSAGKLESLAQDMLALARAGDPHRRVVALPIDLVAVIDEVIDLNSLEAARRGLRLEVDAPPKALVSAEAADLERICGNLVSNAVKYSRDGGAVAISARVEDSNVILRVRDEGLGISEKDQEQVFTEFFRSSNPEALRMPGTGLGLAIVQRTVRRHGGTIAVASELGKGTTFTVTLPAATARATRDSASGTS</sequence>
<feature type="domain" description="Histidine kinase" evidence="12">
    <location>
        <begin position="383"/>
        <end position="598"/>
    </location>
</feature>
<evidence type="ECO:0000256" key="4">
    <source>
        <dbReference type="ARBA" id="ARBA00022475"/>
    </source>
</evidence>
<dbReference type="SMART" id="SM00387">
    <property type="entry name" value="HATPase_c"/>
    <property type="match status" value="1"/>
</dbReference>
<dbReference type="InterPro" id="IPR036097">
    <property type="entry name" value="HisK_dim/P_sf"/>
</dbReference>
<evidence type="ECO:0000256" key="3">
    <source>
        <dbReference type="ARBA" id="ARBA00012438"/>
    </source>
</evidence>
<dbReference type="GO" id="GO:0005886">
    <property type="term" value="C:plasma membrane"/>
    <property type="evidence" value="ECO:0007669"/>
    <property type="project" value="UniProtKB-SubCell"/>
</dbReference>
<dbReference type="RefSeq" id="WP_179502713.1">
    <property type="nucleotide sequence ID" value="NZ_JACCAA010000001.1"/>
</dbReference>
<dbReference type="Gene3D" id="3.30.450.40">
    <property type="match status" value="1"/>
</dbReference>
<evidence type="ECO:0000256" key="2">
    <source>
        <dbReference type="ARBA" id="ARBA00004236"/>
    </source>
</evidence>
<keyword evidence="4" id="KW-1003">Cell membrane</keyword>
<keyword evidence="8 13" id="KW-0418">Kinase</keyword>
<dbReference type="CDD" id="cd00075">
    <property type="entry name" value="HATPase"/>
    <property type="match status" value="1"/>
</dbReference>
<dbReference type="GO" id="GO:0000155">
    <property type="term" value="F:phosphorelay sensor kinase activity"/>
    <property type="evidence" value="ECO:0007669"/>
    <property type="project" value="InterPro"/>
</dbReference>
<dbReference type="SMART" id="SM00388">
    <property type="entry name" value="HisKA"/>
    <property type="match status" value="1"/>
</dbReference>
<proteinExistence type="predicted"/>
<evidence type="ECO:0000256" key="11">
    <source>
        <dbReference type="ARBA" id="ARBA00023136"/>
    </source>
</evidence>
<keyword evidence="10" id="KW-0902">Two-component regulatory system</keyword>
<dbReference type="Gene3D" id="1.10.287.130">
    <property type="match status" value="1"/>
</dbReference>
<dbReference type="PANTHER" id="PTHR43711:SF1">
    <property type="entry name" value="HISTIDINE KINASE 1"/>
    <property type="match status" value="1"/>
</dbReference>
<organism evidence="13 14">
    <name type="scientific">Nocardioides daedukensis</name>
    <dbReference type="NCBI Taxonomy" id="634462"/>
    <lineage>
        <taxon>Bacteria</taxon>
        <taxon>Bacillati</taxon>
        <taxon>Actinomycetota</taxon>
        <taxon>Actinomycetes</taxon>
        <taxon>Propionibacteriales</taxon>
        <taxon>Nocardioidaceae</taxon>
        <taxon>Nocardioides</taxon>
    </lineage>
</organism>
<dbReference type="GO" id="GO:0005524">
    <property type="term" value="F:ATP binding"/>
    <property type="evidence" value="ECO:0007669"/>
    <property type="project" value="UniProtKB-KW"/>
</dbReference>
<dbReference type="InterPro" id="IPR005467">
    <property type="entry name" value="His_kinase_dom"/>
</dbReference>
<keyword evidence="6" id="KW-0808">Transferase</keyword>
<dbReference type="Pfam" id="PF01590">
    <property type="entry name" value="GAF"/>
    <property type="match status" value="1"/>
</dbReference>
<dbReference type="EMBL" id="JACCAA010000001">
    <property type="protein sequence ID" value="NYG59693.1"/>
    <property type="molecule type" value="Genomic_DNA"/>
</dbReference>